<organism evidence="1 2">
    <name type="scientific">Oribacterium parvum</name>
    <dbReference type="NCBI Taxonomy" id="1501329"/>
    <lineage>
        <taxon>Bacteria</taxon>
        <taxon>Bacillati</taxon>
        <taxon>Bacillota</taxon>
        <taxon>Clostridia</taxon>
        <taxon>Lachnospirales</taxon>
        <taxon>Lachnospiraceae</taxon>
        <taxon>Oribacterium</taxon>
    </lineage>
</organism>
<evidence type="ECO:0000313" key="2">
    <source>
        <dbReference type="Proteomes" id="UP000709351"/>
    </source>
</evidence>
<name>A0A930DSA3_9FIRM</name>
<comment type="caution">
    <text evidence="1">The sequence shown here is derived from an EMBL/GenBank/DDBJ whole genome shotgun (WGS) entry which is preliminary data.</text>
</comment>
<dbReference type="EMBL" id="JABZRD010000301">
    <property type="protein sequence ID" value="MBF1283933.1"/>
    <property type="molecule type" value="Genomic_DNA"/>
</dbReference>
<sequence length="367" mass="40503">ILDAYAEYMDGVVGFALPAIDEHFYKGDYKTVIKNLTGEEVEEAPDLKKTKENQKTLEKLLKKYGALYATLITKDNLKVEKQEVSLDGLGQKFKGEVYTFTPKAEEVKAFLEKLADTVEKDKDLEELLEQGNYGSQINDAMGLGSSLPAKEQLQEFAQKIREAAEDSGQEIEDANFTWIIAVEGKKLRQIKISSNQYVCSLEIAKDGDKTIEQLNLKGGEGETFYLKNEYALKGKTLNGSISGGNGIFNITGLEYAIETGKKSILMPYGTYTVKDPTGMGGQAILTVKDGEKNSSDHELVLSGLEAYSMGLSGVKLNLNTSDKADITLPKGEVVDVSNYSEDDFYELGEKFAQGFQRIYMNLLGVTE</sequence>
<evidence type="ECO:0000313" key="1">
    <source>
        <dbReference type="EMBL" id="MBF1283933.1"/>
    </source>
</evidence>
<gene>
    <name evidence="1" type="ORF">HXM93_05310</name>
</gene>
<feature type="non-terminal residue" evidence="1">
    <location>
        <position position="1"/>
    </location>
</feature>
<protein>
    <submittedName>
        <fullName evidence="1">Zinc ribbon domain-containing protein</fullName>
    </submittedName>
</protein>
<dbReference type="AlphaFoldDB" id="A0A930DSA3"/>
<accession>A0A930DSA3</accession>
<proteinExistence type="predicted"/>
<dbReference type="Proteomes" id="UP000709351">
    <property type="component" value="Unassembled WGS sequence"/>
</dbReference>
<reference evidence="1" key="1">
    <citation type="submission" date="2020-04" db="EMBL/GenBank/DDBJ databases">
        <title>Deep metagenomics examines the oral microbiome during advanced dental caries in children, revealing novel taxa and co-occurrences with host molecules.</title>
        <authorList>
            <person name="Baker J.L."/>
            <person name="Morton J.T."/>
            <person name="Dinis M."/>
            <person name="Alvarez R."/>
            <person name="Tran N.C."/>
            <person name="Knight R."/>
            <person name="Edlund A."/>
        </authorList>
    </citation>
    <scope>NUCLEOTIDE SEQUENCE</scope>
    <source>
        <strain evidence="1">JCVI_24_bin.2</strain>
    </source>
</reference>